<dbReference type="Proteomes" id="UP000774617">
    <property type="component" value="Unassembled WGS sequence"/>
</dbReference>
<reference evidence="2 3" key="1">
    <citation type="journal article" date="2021" name="Nat. Commun.">
        <title>Genetic determinants of endophytism in the Arabidopsis root mycobiome.</title>
        <authorList>
            <person name="Mesny F."/>
            <person name="Miyauchi S."/>
            <person name="Thiergart T."/>
            <person name="Pickel B."/>
            <person name="Atanasova L."/>
            <person name="Karlsson M."/>
            <person name="Huettel B."/>
            <person name="Barry K.W."/>
            <person name="Haridas S."/>
            <person name="Chen C."/>
            <person name="Bauer D."/>
            <person name="Andreopoulos W."/>
            <person name="Pangilinan J."/>
            <person name="LaButti K."/>
            <person name="Riley R."/>
            <person name="Lipzen A."/>
            <person name="Clum A."/>
            <person name="Drula E."/>
            <person name="Henrissat B."/>
            <person name="Kohler A."/>
            <person name="Grigoriev I.V."/>
            <person name="Martin F.M."/>
            <person name="Hacquard S."/>
        </authorList>
    </citation>
    <scope>NUCLEOTIDE SEQUENCE [LARGE SCALE GENOMIC DNA]</scope>
    <source>
        <strain evidence="2 3">MPI-SDFR-AT-0080</strain>
    </source>
</reference>
<keyword evidence="3" id="KW-1185">Reference proteome</keyword>
<feature type="transmembrane region" description="Helical" evidence="1">
    <location>
        <begin position="52"/>
        <end position="72"/>
    </location>
</feature>
<proteinExistence type="predicted"/>
<keyword evidence="1" id="KW-1133">Transmembrane helix</keyword>
<evidence type="ECO:0000256" key="1">
    <source>
        <dbReference type="SAM" id="Phobius"/>
    </source>
</evidence>
<accession>A0ABQ8GQT5</accession>
<sequence length="82" mass="9728">MLYRHHRSHIIVFLFPSLFFWFLNALHVDQDRMLLLSDKFLGAFLEMFSFDSLFVSFSGPFFFFISPSVAFFRDLQIPPNNG</sequence>
<evidence type="ECO:0000313" key="2">
    <source>
        <dbReference type="EMBL" id="KAH7062552.1"/>
    </source>
</evidence>
<comment type="caution">
    <text evidence="2">The sequence shown here is derived from an EMBL/GenBank/DDBJ whole genome shotgun (WGS) entry which is preliminary data.</text>
</comment>
<gene>
    <name evidence="2" type="ORF">B0J12DRAFT_240734</name>
</gene>
<dbReference type="EMBL" id="JAGTJR010000003">
    <property type="protein sequence ID" value="KAH7062552.1"/>
    <property type="molecule type" value="Genomic_DNA"/>
</dbReference>
<organism evidence="2 3">
    <name type="scientific">Macrophomina phaseolina</name>
    <dbReference type="NCBI Taxonomy" id="35725"/>
    <lineage>
        <taxon>Eukaryota</taxon>
        <taxon>Fungi</taxon>
        <taxon>Dikarya</taxon>
        <taxon>Ascomycota</taxon>
        <taxon>Pezizomycotina</taxon>
        <taxon>Dothideomycetes</taxon>
        <taxon>Dothideomycetes incertae sedis</taxon>
        <taxon>Botryosphaeriales</taxon>
        <taxon>Botryosphaeriaceae</taxon>
        <taxon>Macrophomina</taxon>
    </lineage>
</organism>
<evidence type="ECO:0000313" key="3">
    <source>
        <dbReference type="Proteomes" id="UP000774617"/>
    </source>
</evidence>
<name>A0ABQ8GQT5_9PEZI</name>
<keyword evidence="1" id="KW-0472">Membrane</keyword>
<keyword evidence="1" id="KW-0812">Transmembrane</keyword>
<protein>
    <submittedName>
        <fullName evidence="2">Uncharacterized protein</fullName>
    </submittedName>
</protein>